<name>R0J265_EXST2</name>
<protein>
    <submittedName>
        <fullName evidence="1">Uncharacterized protein</fullName>
    </submittedName>
</protein>
<dbReference type="Proteomes" id="UP000016935">
    <property type="component" value="Unassembled WGS sequence"/>
</dbReference>
<accession>R0J265</accession>
<evidence type="ECO:0000313" key="2">
    <source>
        <dbReference type="Proteomes" id="UP000016935"/>
    </source>
</evidence>
<evidence type="ECO:0000313" key="1">
    <source>
        <dbReference type="EMBL" id="EOA90856.1"/>
    </source>
</evidence>
<organism evidence="1 2">
    <name type="scientific">Exserohilum turcicum (strain 28A)</name>
    <name type="common">Northern leaf blight fungus</name>
    <name type="synonym">Setosphaeria turcica</name>
    <dbReference type="NCBI Taxonomy" id="671987"/>
    <lineage>
        <taxon>Eukaryota</taxon>
        <taxon>Fungi</taxon>
        <taxon>Dikarya</taxon>
        <taxon>Ascomycota</taxon>
        <taxon>Pezizomycotina</taxon>
        <taxon>Dothideomycetes</taxon>
        <taxon>Pleosporomycetidae</taxon>
        <taxon>Pleosporales</taxon>
        <taxon>Pleosporineae</taxon>
        <taxon>Pleosporaceae</taxon>
        <taxon>Exserohilum</taxon>
    </lineage>
</organism>
<dbReference type="HOGENOM" id="CLU_030574_0_0_1"/>
<dbReference type="EMBL" id="KB908482">
    <property type="protein sequence ID" value="EOA90856.1"/>
    <property type="molecule type" value="Genomic_DNA"/>
</dbReference>
<dbReference type="AlphaFoldDB" id="R0J265"/>
<dbReference type="GeneID" id="19399910"/>
<dbReference type="eggNOG" id="ENOG502SK0T">
    <property type="taxonomic scope" value="Eukaryota"/>
</dbReference>
<keyword evidence="2" id="KW-1185">Reference proteome</keyword>
<proteinExistence type="predicted"/>
<dbReference type="RefSeq" id="XP_008021573.1">
    <property type="nucleotide sequence ID" value="XM_008023382.1"/>
</dbReference>
<gene>
    <name evidence="1" type="ORF">SETTUDRAFT_166713</name>
</gene>
<dbReference type="OrthoDB" id="5429442at2759"/>
<reference evidence="1 2" key="1">
    <citation type="journal article" date="2012" name="PLoS Pathog.">
        <title>Diverse lifestyles and strategies of plant pathogenesis encoded in the genomes of eighteen Dothideomycetes fungi.</title>
        <authorList>
            <person name="Ohm R.A."/>
            <person name="Feau N."/>
            <person name="Henrissat B."/>
            <person name="Schoch C.L."/>
            <person name="Horwitz B.A."/>
            <person name="Barry K.W."/>
            <person name="Condon B.J."/>
            <person name="Copeland A.C."/>
            <person name="Dhillon B."/>
            <person name="Glaser F."/>
            <person name="Hesse C.N."/>
            <person name="Kosti I."/>
            <person name="LaButti K."/>
            <person name="Lindquist E.A."/>
            <person name="Lucas S."/>
            <person name="Salamov A.A."/>
            <person name="Bradshaw R.E."/>
            <person name="Ciuffetti L."/>
            <person name="Hamelin R.C."/>
            <person name="Kema G.H.J."/>
            <person name="Lawrence C."/>
            <person name="Scott J.A."/>
            <person name="Spatafora J.W."/>
            <person name="Turgeon B.G."/>
            <person name="de Wit P.J.G.M."/>
            <person name="Zhong S."/>
            <person name="Goodwin S.B."/>
            <person name="Grigoriev I.V."/>
        </authorList>
    </citation>
    <scope>NUCLEOTIDE SEQUENCE [LARGE SCALE GENOMIC DNA]</scope>
    <source>
        <strain evidence="2">28A</strain>
    </source>
</reference>
<reference evidence="1 2" key="2">
    <citation type="journal article" date="2013" name="PLoS Genet.">
        <title>Comparative genome structure, secondary metabolite, and effector coding capacity across Cochliobolus pathogens.</title>
        <authorList>
            <person name="Condon B.J."/>
            <person name="Leng Y."/>
            <person name="Wu D."/>
            <person name="Bushley K.E."/>
            <person name="Ohm R.A."/>
            <person name="Otillar R."/>
            <person name="Martin J."/>
            <person name="Schackwitz W."/>
            <person name="Grimwood J."/>
            <person name="MohdZainudin N."/>
            <person name="Xue C."/>
            <person name="Wang R."/>
            <person name="Manning V.A."/>
            <person name="Dhillon B."/>
            <person name="Tu Z.J."/>
            <person name="Steffenson B.J."/>
            <person name="Salamov A."/>
            <person name="Sun H."/>
            <person name="Lowry S."/>
            <person name="LaButti K."/>
            <person name="Han J."/>
            <person name="Copeland A."/>
            <person name="Lindquist E."/>
            <person name="Barry K."/>
            <person name="Schmutz J."/>
            <person name="Baker S.E."/>
            <person name="Ciuffetti L.M."/>
            <person name="Grigoriev I.V."/>
            <person name="Zhong S."/>
            <person name="Turgeon B.G."/>
        </authorList>
    </citation>
    <scope>NUCLEOTIDE SEQUENCE [LARGE SCALE GENOMIC DNA]</scope>
    <source>
        <strain evidence="2">28A</strain>
    </source>
</reference>
<sequence length="597" mass="67240">MASNNFEQSLLGLTNSSPWDQAIFLSSQTINDAFKNMFYLAKATDPKFKPVCYIDMNTRVGKIQATLKPSTVILNVEQPKGPPIYFQWNIDSGVMSLYTSDDPNDYTTTDFNISGWTVAFTTRMGEETLPTGSERYNAIMQRMGNPAGDFSLASLFIDIEAGANRYREGSNFCGTDWEAIQKNNPVVERNFNFLCDAWAVEMRRGWHTTVASRLCTNKPETVNPNVPTFPPTFVCHDLYGWRETPTSACSNTSTANALCYLIMTQNKKAPQEKVMPYTGTWVTTKPGMPARDALMCISYDQFWESWLLPKLQRINKYIQVQPEKLTFEPDGYSNCKYVLGFKPGFCMEHPNEDDKYWQFTRQSDNRTWKWKGNNDILHSQREFKNHEFKWTLDEGASAETTLSFQPSAGEYGAIITLTGTVQIHAYLNGTVALTSWGTAWMSSEMRFEISYLATNVDNGGLQIHELKRFVSEPSTKTKGPTGVIKCNPPWSDVAADTMANVKNNFNYCVNSFADELLTEISNQHKFVVPGAGDFLCSRVMFNNRGDLLVNLALNGATPPNTNQRFPALLESAPKAQKPSKRMAEFAAKYLPVSVSKL</sequence>